<feature type="compositionally biased region" description="Basic and acidic residues" evidence="13">
    <location>
        <begin position="89"/>
        <end position="128"/>
    </location>
</feature>
<keyword evidence="6" id="KW-0269">Exonuclease</keyword>
<dbReference type="OrthoDB" id="47785at2759"/>
<keyword evidence="3" id="KW-0540">Nuclease</keyword>
<dbReference type="Proteomes" id="UP000002729">
    <property type="component" value="Unassembled WGS sequence"/>
</dbReference>
<evidence type="ECO:0000256" key="6">
    <source>
        <dbReference type="ARBA" id="ARBA00022839"/>
    </source>
</evidence>
<evidence type="ECO:0000256" key="3">
    <source>
        <dbReference type="ARBA" id="ARBA00022722"/>
    </source>
</evidence>
<dbReference type="Gene3D" id="3.30.1370.50">
    <property type="entry name" value="R3H-like domain"/>
    <property type="match status" value="1"/>
</dbReference>
<dbReference type="GO" id="GO:0004527">
    <property type="term" value="F:exonuclease activity"/>
    <property type="evidence" value="ECO:0007669"/>
    <property type="project" value="UniProtKB-KW"/>
</dbReference>
<dbReference type="PANTHER" id="PTHR12415:SF0">
    <property type="entry name" value="TYROSYL-DNA PHOSPHODIESTERASE 1"/>
    <property type="match status" value="1"/>
</dbReference>
<dbReference type="EMBL" id="GL833142">
    <property type="protein sequence ID" value="EGB05345.1"/>
    <property type="molecule type" value="Genomic_DNA"/>
</dbReference>
<evidence type="ECO:0000256" key="4">
    <source>
        <dbReference type="ARBA" id="ARBA00022763"/>
    </source>
</evidence>
<dbReference type="GeneID" id="20228624"/>
<evidence type="ECO:0000256" key="12">
    <source>
        <dbReference type="SAM" id="Coils"/>
    </source>
</evidence>
<comment type="subcellular location">
    <subcellularLocation>
        <location evidence="1">Nucleus</location>
    </subcellularLocation>
</comment>
<evidence type="ECO:0008006" key="16">
    <source>
        <dbReference type="Google" id="ProtNLM"/>
    </source>
</evidence>
<feature type="region of interest" description="Disordered" evidence="13">
    <location>
        <begin position="307"/>
        <end position="367"/>
    </location>
</feature>
<evidence type="ECO:0000313" key="14">
    <source>
        <dbReference type="EMBL" id="EGB05345.1"/>
    </source>
</evidence>
<dbReference type="InParanoid" id="F0YHW4"/>
<dbReference type="GO" id="GO:0003697">
    <property type="term" value="F:single-stranded DNA binding"/>
    <property type="evidence" value="ECO:0007669"/>
    <property type="project" value="TreeGrafter"/>
</dbReference>
<dbReference type="InterPro" id="IPR010347">
    <property type="entry name" value="Tdp1"/>
</dbReference>
<evidence type="ECO:0000256" key="9">
    <source>
        <dbReference type="PIRSR" id="PIRSR610347-1"/>
    </source>
</evidence>
<dbReference type="GO" id="GO:0017005">
    <property type="term" value="F:3'-tyrosyl-DNA phosphodiesterase activity"/>
    <property type="evidence" value="ECO:0007669"/>
    <property type="project" value="TreeGrafter"/>
</dbReference>
<feature type="coiled-coil region" evidence="12">
    <location>
        <begin position="265"/>
        <end position="292"/>
    </location>
</feature>
<dbReference type="eggNOG" id="ENOG502SDP9">
    <property type="taxonomic scope" value="Eukaryota"/>
</dbReference>
<feature type="compositionally biased region" description="Low complexity" evidence="13">
    <location>
        <begin position="325"/>
        <end position="336"/>
    </location>
</feature>
<organism evidence="15">
    <name type="scientific">Aureococcus anophagefferens</name>
    <name type="common">Harmful bloom alga</name>
    <dbReference type="NCBI Taxonomy" id="44056"/>
    <lineage>
        <taxon>Eukaryota</taxon>
        <taxon>Sar</taxon>
        <taxon>Stramenopiles</taxon>
        <taxon>Ochrophyta</taxon>
        <taxon>Pelagophyceae</taxon>
        <taxon>Pelagomonadales</taxon>
        <taxon>Pelagomonadaceae</taxon>
        <taxon>Aureococcus</taxon>
    </lineage>
</organism>
<proteinExistence type="inferred from homology"/>
<keyword evidence="15" id="KW-1185">Reference proteome</keyword>
<feature type="compositionally biased region" description="Polar residues" evidence="13">
    <location>
        <begin position="343"/>
        <end position="363"/>
    </location>
</feature>
<dbReference type="RefSeq" id="XP_009039993.1">
    <property type="nucleotide sequence ID" value="XM_009041745.1"/>
</dbReference>
<evidence type="ECO:0000256" key="10">
    <source>
        <dbReference type="PIRSR" id="PIRSR610347-2"/>
    </source>
</evidence>
<evidence type="ECO:0000256" key="5">
    <source>
        <dbReference type="ARBA" id="ARBA00022801"/>
    </source>
</evidence>
<dbReference type="PANTHER" id="PTHR12415">
    <property type="entry name" value="TYROSYL-DNA PHOSPHODIESTERASE 1"/>
    <property type="match status" value="1"/>
</dbReference>
<dbReference type="Gene3D" id="3.30.870.10">
    <property type="entry name" value="Endonuclease Chain A"/>
    <property type="match status" value="2"/>
</dbReference>
<protein>
    <recommendedName>
        <fullName evidence="16">PLD phosphodiesterase domain-containing protein</fullName>
    </recommendedName>
</protein>
<evidence type="ECO:0000313" key="15">
    <source>
        <dbReference type="Proteomes" id="UP000002729"/>
    </source>
</evidence>
<name>F0YHW4_AURAN</name>
<feature type="site" description="Interaction with DNA" evidence="11">
    <location>
        <position position="1007"/>
    </location>
</feature>
<evidence type="ECO:0000256" key="13">
    <source>
        <dbReference type="SAM" id="MobiDB-lite"/>
    </source>
</evidence>
<keyword evidence="5" id="KW-0378">Hydrolase</keyword>
<evidence type="ECO:0000256" key="7">
    <source>
        <dbReference type="ARBA" id="ARBA00023204"/>
    </source>
</evidence>
<dbReference type="Pfam" id="PF06087">
    <property type="entry name" value="Tyr-DNA_phospho"/>
    <property type="match status" value="2"/>
</dbReference>
<sequence>MRDAIASVVRGRGGTATGAMSSEGYTRSEEDKTRGSVSERIARLRQSLSGDKLSGMAGPSLGGLATTAKRAAEEAKDAFGAPDGYADLGGDRELRAEEKVERKLEKRNDRKARERARASKEETKEKEPAAASKHGSYVPMDDGLPPPAEEDRAARLRRRSSELLGRARRAVASAADKVLPAKEKPPADETACSGGGRVLASAYVDRAQLDQFDRSTFASSAGAVASQIAAATTLSGASAHAGGLWALKARYIATQKVIPKKLAAAKEAEVRAAQLADTLNEATDRCNALQAREALLAALLDQATRLDGVSGDASPKPPASPKASPPKASAGRSPASLFDRTYSADTGDSRPTTGDSRPTTGDSRPTMCSACAALRPAKRKALDDDQGVSKRQAIDLCDSDDDGGDAAVVFELDDDEGGGDAALARELAAQDEQAAAAAELVTQQDEAFARSLHAAQVTPDGDDGSLALARELAAEDAPSVEADLAMARAMDLGDKLSVARNFERDRLLALEAQEQERHALKVALGVDPKAAPPPRDPPPRRVFVGDGFIMNELDEKIRTQEGARDAPYKAQTVTSEELLWHTPSIQRALFTSYGVNYEFLAHLLRGSPCVYTPGKVVVVDEYDHSKYAPAVHPASRANPFTIVHPKFYEDGASQHVRSRLEKGTMHPKLWILCFADFCRVIVASSNLGAYDNKVNNQYWVHDFPRGRRLEAAAREHVLYDSEPRGDAEGADEALAAAVGDAAARRLVAFADGGLAEHREAGLSKDERHAVHRWCERRGLASASHDDAGEARRILVLTRLATTPAAAARSPPETFDGSLRAFVHAMLRVDASMALQWDEILRSYDLTPPEGVHFIGSVPGFRRGAFADAFGHRAIRRALAREGLTVARAEFANSSLGRLDNKVFLRGFATSLFGAGDLDRLKIVWPSQATACRSSRKLMLHAMTEDKGTAQMNGPDDRIWNAAGFPRARFHHYHAPSDRQTLHHTKMLACFDGDDRLVAVVGGSHNCSGAAWGVGEDNMSVIMSYEAGVLVACGAGRRARILDALPWRCPAPPYDLDGGVEPWSGSRLLAQLRPKGAALDAASAAARAAADGLLGAAPRPFRVFRGPFPADTDGGLRAVVARRTDVPVFRESLEAYVDRVGRKKEQDELKKLGKLCAQGLSPNRQAARTLHAGERVFVDHGTAHFDYDHARYGKIHVTEYRLSDGSGFAHTGSGPEADLDVVASGDGDAKPVLAIFFAAGAGPPPTLRAALDDPRVAARLADKFAGLWLGVGDGGGDVVHHAEVVARKIFDFVRFPAIGAVVRGERCAEIRAEAAAAALQTPEALLAVLASAAADADEALVRVRKRDEKKRRDALAPLENAKAAAAWVRRNYDVVVIEPEGTLKRPNVLTIRPEPLSASELSRDKADHFKDEAVPLLRELVAEPRVAVALATVWGQSVADPSLAPGQRKKEDRLKQALSDLDARLDRELDGRAGFDVLVSWRCSDRHARNYPASYLDRALEAAKPPPESDVAAAVAGGPEACARRIFDEDEAFEGGAPPSTVVRRAAEWSPEFAGPFRLQTAVALAGLRRDIKEPRALVVGAEHDTAATARAAKLDYIGVGKLCSGTGLDWKKVRWDSDAAGDDAIINFPNG</sequence>
<evidence type="ECO:0000256" key="1">
    <source>
        <dbReference type="ARBA" id="ARBA00004123"/>
    </source>
</evidence>
<feature type="binding site" evidence="10">
    <location>
        <position position="985"/>
    </location>
    <ligand>
        <name>substrate</name>
    </ligand>
</feature>
<accession>F0YHW4</accession>
<feature type="region of interest" description="Disordered" evidence="13">
    <location>
        <begin position="68"/>
        <end position="153"/>
    </location>
</feature>
<evidence type="ECO:0000256" key="11">
    <source>
        <dbReference type="PIRSR" id="PIRSR610347-3"/>
    </source>
</evidence>
<dbReference type="GO" id="GO:0005634">
    <property type="term" value="C:nucleus"/>
    <property type="evidence" value="ECO:0007669"/>
    <property type="project" value="UniProtKB-SubCell"/>
</dbReference>
<keyword evidence="7" id="KW-0234">DNA repair</keyword>
<reference evidence="14 15" key="1">
    <citation type="journal article" date="2011" name="Proc. Natl. Acad. Sci. U.S.A.">
        <title>Niche of harmful alga Aureococcus anophagefferens revealed through ecogenomics.</title>
        <authorList>
            <person name="Gobler C.J."/>
            <person name="Berry D.L."/>
            <person name="Dyhrman S.T."/>
            <person name="Wilhelm S.W."/>
            <person name="Salamov A."/>
            <person name="Lobanov A.V."/>
            <person name="Zhang Y."/>
            <person name="Collier J.L."/>
            <person name="Wurch L.L."/>
            <person name="Kustka A.B."/>
            <person name="Dill B.D."/>
            <person name="Shah M."/>
            <person name="VerBerkmoes N.C."/>
            <person name="Kuo A."/>
            <person name="Terry A."/>
            <person name="Pangilinan J."/>
            <person name="Lindquist E.A."/>
            <person name="Lucas S."/>
            <person name="Paulsen I.T."/>
            <person name="Hattenrath-Lehmann T.K."/>
            <person name="Talmage S.C."/>
            <person name="Walker E.A."/>
            <person name="Koch F."/>
            <person name="Burson A.M."/>
            <person name="Marcoval M.A."/>
            <person name="Tang Y.Z."/>
            <person name="Lecleir G.R."/>
            <person name="Coyne K.J."/>
            <person name="Berg G.M."/>
            <person name="Bertrand E.M."/>
            <person name="Saito M.A."/>
            <person name="Gladyshev V.N."/>
            <person name="Grigoriev I.V."/>
        </authorList>
    </citation>
    <scope>NUCLEOTIDE SEQUENCE [LARGE SCALE GENOMIC DNA]</scope>
    <source>
        <strain evidence="15">CCMP 1984</strain>
    </source>
</reference>
<feature type="compositionally biased region" description="Pro residues" evidence="13">
    <location>
        <begin position="315"/>
        <end position="324"/>
    </location>
</feature>
<evidence type="ECO:0000256" key="2">
    <source>
        <dbReference type="ARBA" id="ARBA00010205"/>
    </source>
</evidence>
<evidence type="ECO:0000256" key="8">
    <source>
        <dbReference type="ARBA" id="ARBA00023242"/>
    </source>
</evidence>
<dbReference type="KEGG" id="aaf:AURANDRAFT_72265"/>
<keyword evidence="4" id="KW-0227">DNA damage</keyword>
<feature type="active site" description="Proton donor/acceptor" evidence="9">
    <location>
        <position position="983"/>
    </location>
</feature>
<comment type="similarity">
    <text evidence="2">Belongs to the tyrosyl-DNA phosphodiesterase family.</text>
</comment>
<keyword evidence="12" id="KW-0175">Coiled coil</keyword>
<dbReference type="GO" id="GO:0006281">
    <property type="term" value="P:DNA repair"/>
    <property type="evidence" value="ECO:0007669"/>
    <property type="project" value="UniProtKB-KW"/>
</dbReference>
<dbReference type="SUPFAM" id="SSF56024">
    <property type="entry name" value="Phospholipase D/nuclease"/>
    <property type="match status" value="2"/>
</dbReference>
<feature type="region of interest" description="Disordered" evidence="13">
    <location>
        <begin position="1"/>
        <end position="39"/>
    </location>
</feature>
<keyword evidence="8" id="KW-0539">Nucleus</keyword>
<dbReference type="InterPro" id="IPR036867">
    <property type="entry name" value="R3H_dom_sf"/>
</dbReference>
<dbReference type="GO" id="GO:0003690">
    <property type="term" value="F:double-stranded DNA binding"/>
    <property type="evidence" value="ECO:0007669"/>
    <property type="project" value="TreeGrafter"/>
</dbReference>
<gene>
    <name evidence="14" type="ORF">AURANDRAFT_72265</name>
</gene>